<evidence type="ECO:0000256" key="2">
    <source>
        <dbReference type="SAM" id="Phobius"/>
    </source>
</evidence>
<proteinExistence type="predicted"/>
<protein>
    <recommendedName>
        <fullName evidence="5">Lipoprotein</fullName>
    </recommendedName>
</protein>
<reference evidence="3" key="1">
    <citation type="submission" date="2022-06" db="EMBL/GenBank/DDBJ databases">
        <title>Complete Genome Sequence of Arcanobacterium pinnipediorum strain DSM 28752 isolated from a harbour seal.</title>
        <authorList>
            <person name="Borowiak M."/>
            <person name="Kreitlow A."/>
            <person name="Alssahen M."/>
            <person name="Malorny B."/>
            <person name="Laemmler C."/>
            <person name="Prenger-Berninghoff E."/>
            <person name="Siebert U."/>
            <person name="Ploetz M."/>
            <person name="Abdulmawjood A."/>
        </authorList>
    </citation>
    <scope>NUCLEOTIDE SEQUENCE</scope>
    <source>
        <strain evidence="3">DSM 28752</strain>
    </source>
</reference>
<dbReference type="Proteomes" id="UP001056109">
    <property type="component" value="Chromosome"/>
</dbReference>
<dbReference type="EMBL" id="CP099547">
    <property type="protein sequence ID" value="USR79579.1"/>
    <property type="molecule type" value="Genomic_DNA"/>
</dbReference>
<dbReference type="PROSITE" id="PS51257">
    <property type="entry name" value="PROKAR_LIPOPROTEIN"/>
    <property type="match status" value="1"/>
</dbReference>
<keyword evidence="2" id="KW-1133">Transmembrane helix</keyword>
<feature type="compositionally biased region" description="Basic and acidic residues" evidence="1">
    <location>
        <begin position="295"/>
        <end position="307"/>
    </location>
</feature>
<keyword evidence="2" id="KW-0812">Transmembrane</keyword>
<accession>A0ABY5AHB4</accession>
<keyword evidence="4" id="KW-1185">Reference proteome</keyword>
<evidence type="ECO:0000313" key="4">
    <source>
        <dbReference type="Proteomes" id="UP001056109"/>
    </source>
</evidence>
<feature type="compositionally biased region" description="Low complexity" evidence="1">
    <location>
        <begin position="262"/>
        <end position="282"/>
    </location>
</feature>
<organism evidence="3 4">
    <name type="scientific">Arcanobacterium pinnipediorum</name>
    <dbReference type="NCBI Taxonomy" id="1503041"/>
    <lineage>
        <taxon>Bacteria</taxon>
        <taxon>Bacillati</taxon>
        <taxon>Actinomycetota</taxon>
        <taxon>Actinomycetes</taxon>
        <taxon>Actinomycetales</taxon>
        <taxon>Actinomycetaceae</taxon>
        <taxon>Arcanobacterium</taxon>
    </lineage>
</organism>
<evidence type="ECO:0008006" key="5">
    <source>
        <dbReference type="Google" id="ProtNLM"/>
    </source>
</evidence>
<feature type="region of interest" description="Disordered" evidence="1">
    <location>
        <begin position="260"/>
        <end position="307"/>
    </location>
</feature>
<keyword evidence="2" id="KW-0472">Membrane</keyword>
<feature type="transmembrane region" description="Helical" evidence="2">
    <location>
        <begin position="211"/>
        <end position="235"/>
    </location>
</feature>
<evidence type="ECO:0000256" key="1">
    <source>
        <dbReference type="SAM" id="MobiDB-lite"/>
    </source>
</evidence>
<evidence type="ECO:0000313" key="3">
    <source>
        <dbReference type="EMBL" id="USR79579.1"/>
    </source>
</evidence>
<gene>
    <name evidence="3" type="ORF">NG665_00845</name>
</gene>
<sequence length="307" mass="32237">MKLAHHLKVFGLIFVALLGLSACELSAGAGLHEDGHATVSVEFHDSLGLLAGDNITSCEDLMALSLEELQNDPQASNIPPVAFDLLLDYLTITEIPSDQGLACRADFETPDSVVDGRFIQETSSSFIIDGRIDDAEGAPEGLSLLLNLLDVKLVIATPGPISQADGGMIDANRAIYTDITYILENGIYVEGAKHGTADFSNLLAPSNATGLALWVWIAIAFALAGGIGLFVFLIVRKADPGSDPHELPAYGYGVNFAPPAPADSGSSSTSGATQPPAQTLAQPPAPTRIPSPITHQDEKDSTDHELL</sequence>
<name>A0ABY5AHB4_9ACTO</name>
<dbReference type="RefSeq" id="WP_252673448.1">
    <property type="nucleotide sequence ID" value="NZ_CP099547.1"/>
</dbReference>